<dbReference type="CDD" id="cd04301">
    <property type="entry name" value="NAT_SF"/>
    <property type="match status" value="1"/>
</dbReference>
<sequence length="158" mass="16794">MTVLRPGTPADAPALVAIHRAALDAALPGLARPWTEAETLAWFAGELLAQHRVTVAEQAGQPVGYLAQDRDEVLHLYVVPALHRRGVGTTLLETAKAAAPGGLRLACFRRNRAALAFYCQRGFRPTACRDATANAEGEGDVILAWAPPPPTPRQGESA</sequence>
<dbReference type="Pfam" id="PF13508">
    <property type="entry name" value="Acetyltransf_7"/>
    <property type="match status" value="1"/>
</dbReference>
<dbReference type="EMBL" id="JAETWB010000004">
    <property type="protein sequence ID" value="MBL6078853.1"/>
    <property type="molecule type" value="Genomic_DNA"/>
</dbReference>
<organism evidence="4 5">
    <name type="scientific">Belnapia arida</name>
    <dbReference type="NCBI Taxonomy" id="2804533"/>
    <lineage>
        <taxon>Bacteria</taxon>
        <taxon>Pseudomonadati</taxon>
        <taxon>Pseudomonadota</taxon>
        <taxon>Alphaproteobacteria</taxon>
        <taxon>Acetobacterales</taxon>
        <taxon>Roseomonadaceae</taxon>
        <taxon>Belnapia</taxon>
    </lineage>
</organism>
<evidence type="ECO:0000256" key="1">
    <source>
        <dbReference type="ARBA" id="ARBA00022679"/>
    </source>
</evidence>
<dbReference type="InterPro" id="IPR016181">
    <property type="entry name" value="Acyl_CoA_acyltransferase"/>
</dbReference>
<comment type="caution">
    <text evidence="4">The sequence shown here is derived from an EMBL/GenBank/DDBJ whole genome shotgun (WGS) entry which is preliminary data.</text>
</comment>
<dbReference type="InterPro" id="IPR050832">
    <property type="entry name" value="Bact_Acetyltransf"/>
</dbReference>
<dbReference type="InterPro" id="IPR000182">
    <property type="entry name" value="GNAT_dom"/>
</dbReference>
<dbReference type="Gene3D" id="3.40.630.30">
    <property type="match status" value="1"/>
</dbReference>
<dbReference type="RefSeq" id="WP_202832119.1">
    <property type="nucleotide sequence ID" value="NZ_JAETWB010000004.1"/>
</dbReference>
<dbReference type="PROSITE" id="PS51186">
    <property type="entry name" value="GNAT"/>
    <property type="match status" value="1"/>
</dbReference>
<evidence type="ECO:0000256" key="2">
    <source>
        <dbReference type="ARBA" id="ARBA00023315"/>
    </source>
</evidence>
<feature type="domain" description="N-acetyltransferase" evidence="3">
    <location>
        <begin position="2"/>
        <end position="148"/>
    </location>
</feature>
<gene>
    <name evidence="4" type="ORF">JMJ56_12610</name>
</gene>
<proteinExistence type="predicted"/>
<dbReference type="SUPFAM" id="SSF55729">
    <property type="entry name" value="Acyl-CoA N-acyltransferases (Nat)"/>
    <property type="match status" value="1"/>
</dbReference>
<name>A0ABS1U2D6_9PROT</name>
<keyword evidence="2" id="KW-0012">Acyltransferase</keyword>
<evidence type="ECO:0000259" key="3">
    <source>
        <dbReference type="PROSITE" id="PS51186"/>
    </source>
</evidence>
<reference evidence="4 5" key="1">
    <citation type="submission" date="2021-01" db="EMBL/GenBank/DDBJ databases">
        <title>Belnapia mucosa sp. nov. and Belnapia arida sp. nov., isolated from the Tabernas Desert (Almeria, Spain).</title>
        <authorList>
            <person name="Molina-Menor E."/>
            <person name="Vidal-Verdu A."/>
            <person name="Calonge A."/>
            <person name="Satari L."/>
            <person name="Pereto J."/>
            <person name="Porcar M."/>
        </authorList>
    </citation>
    <scope>NUCLEOTIDE SEQUENCE [LARGE SCALE GENOMIC DNA]</scope>
    <source>
        <strain evidence="4 5">T18</strain>
    </source>
</reference>
<keyword evidence="1" id="KW-0808">Transferase</keyword>
<dbReference type="PANTHER" id="PTHR43877">
    <property type="entry name" value="AMINOALKYLPHOSPHONATE N-ACETYLTRANSFERASE-RELATED-RELATED"/>
    <property type="match status" value="1"/>
</dbReference>
<accession>A0ABS1U2D6</accession>
<evidence type="ECO:0000313" key="4">
    <source>
        <dbReference type="EMBL" id="MBL6078853.1"/>
    </source>
</evidence>
<keyword evidence="5" id="KW-1185">Reference proteome</keyword>
<evidence type="ECO:0000313" key="5">
    <source>
        <dbReference type="Proteomes" id="UP000660885"/>
    </source>
</evidence>
<protein>
    <submittedName>
        <fullName evidence="4">GNAT family N-acetyltransferase</fullName>
    </submittedName>
</protein>
<dbReference type="Proteomes" id="UP000660885">
    <property type="component" value="Unassembled WGS sequence"/>
</dbReference>